<dbReference type="OrthoDB" id="7130006at2759"/>
<dbReference type="PANTHER" id="PTHR21661">
    <property type="entry name" value="EPOXIDE HYDROLASE 1-RELATED"/>
    <property type="match status" value="1"/>
</dbReference>
<dbReference type="InterPro" id="IPR016292">
    <property type="entry name" value="Epoxide_hydrolase"/>
</dbReference>
<accession>A0A8J2MD88</accession>
<dbReference type="AlphaFoldDB" id="A0A8J2MD88"/>
<keyword evidence="8" id="KW-1185">Reference proteome</keyword>
<comment type="subcellular location">
    <subcellularLocation>
        <location evidence="4">Endoplasmic reticulum membrane</location>
    </subcellularLocation>
</comment>
<gene>
    <name evidence="7" type="ORF">AFUS01_LOCUS45790</name>
</gene>
<dbReference type="Pfam" id="PF06441">
    <property type="entry name" value="EHN"/>
    <property type="match status" value="1"/>
</dbReference>
<evidence type="ECO:0000256" key="2">
    <source>
        <dbReference type="ARBA" id="ARBA00022797"/>
    </source>
</evidence>
<keyword evidence="3 4" id="KW-0378">Hydrolase</keyword>
<comment type="catalytic activity">
    <reaction evidence="4">
        <text>1-(4-methoxyphenyl)-N-methyl-N-[(3-methyloxetan-3-yl)methyl]methanamine + H2O = 2-{[(4-methoxybenzyl)(methyl)amino]methyl}-2-methylpropane-1,3-diol</text>
        <dbReference type="Rhea" id="RHEA:55764"/>
        <dbReference type="ChEBI" id="CHEBI:15377"/>
        <dbReference type="ChEBI" id="CHEBI:139161"/>
        <dbReference type="ChEBI" id="CHEBI:139164"/>
        <dbReference type="EC" id="3.3.2.9"/>
    </reaction>
</comment>
<organism evidence="7 8">
    <name type="scientific">Allacma fusca</name>
    <dbReference type="NCBI Taxonomy" id="39272"/>
    <lineage>
        <taxon>Eukaryota</taxon>
        <taxon>Metazoa</taxon>
        <taxon>Ecdysozoa</taxon>
        <taxon>Arthropoda</taxon>
        <taxon>Hexapoda</taxon>
        <taxon>Collembola</taxon>
        <taxon>Symphypleona</taxon>
        <taxon>Sminthuridae</taxon>
        <taxon>Allacma</taxon>
    </lineage>
</organism>
<dbReference type="PANTHER" id="PTHR21661:SF35">
    <property type="entry name" value="EPOXIDE HYDROLASE"/>
    <property type="match status" value="1"/>
</dbReference>
<evidence type="ECO:0000256" key="3">
    <source>
        <dbReference type="ARBA" id="ARBA00022801"/>
    </source>
</evidence>
<feature type="domain" description="Epoxide hydrolase N-terminal" evidence="6">
    <location>
        <begin position="50"/>
        <end position="164"/>
    </location>
</feature>
<protein>
    <recommendedName>
        <fullName evidence="4">Epoxide hydrolase</fullName>
        <ecNumber evidence="4">3.3.2.9</ecNumber>
    </recommendedName>
</protein>
<dbReference type="PIRSF" id="PIRSF001112">
    <property type="entry name" value="Epoxide_hydrolase"/>
    <property type="match status" value="1"/>
</dbReference>
<comment type="caution">
    <text evidence="7">The sequence shown here is derived from an EMBL/GenBank/DDBJ whole genome shotgun (WGS) entry which is preliminary data.</text>
</comment>
<comment type="similarity">
    <text evidence="1 4">Belongs to the peptidase S33 family.</text>
</comment>
<dbReference type="GO" id="GO:0004301">
    <property type="term" value="F:epoxide hydrolase activity"/>
    <property type="evidence" value="ECO:0007669"/>
    <property type="project" value="TreeGrafter"/>
</dbReference>
<keyword evidence="4" id="KW-0472">Membrane</keyword>
<feature type="signal peptide" evidence="5">
    <location>
        <begin position="1"/>
        <end position="24"/>
    </location>
</feature>
<dbReference type="InterPro" id="IPR010497">
    <property type="entry name" value="Epoxide_hydro_N"/>
</dbReference>
<keyword evidence="4" id="KW-0256">Endoplasmic reticulum</keyword>
<keyword evidence="5" id="KW-0732">Signal</keyword>
<evidence type="ECO:0000256" key="5">
    <source>
        <dbReference type="SAM" id="SignalP"/>
    </source>
</evidence>
<reference evidence="7" key="1">
    <citation type="submission" date="2021-06" db="EMBL/GenBank/DDBJ databases">
        <authorList>
            <person name="Hodson N. C."/>
            <person name="Mongue J. A."/>
            <person name="Jaron S. K."/>
        </authorList>
    </citation>
    <scope>NUCLEOTIDE SEQUENCE</scope>
</reference>
<dbReference type="EMBL" id="CAJVCH010571072">
    <property type="protein sequence ID" value="CAG7836555.1"/>
    <property type="molecule type" value="Genomic_DNA"/>
</dbReference>
<evidence type="ECO:0000313" key="7">
    <source>
        <dbReference type="EMBL" id="CAG7836555.1"/>
    </source>
</evidence>
<keyword evidence="2 4" id="KW-0058">Aromatic hydrocarbons catabolism</keyword>
<comment type="catalytic activity">
    <reaction evidence="4">
        <text>cis-stilbene oxide + H2O = (1R,2R)-hydrobenzoin</text>
        <dbReference type="Rhea" id="RHEA:23900"/>
        <dbReference type="ChEBI" id="CHEBI:15377"/>
        <dbReference type="ChEBI" id="CHEBI:50004"/>
        <dbReference type="ChEBI" id="CHEBI:50014"/>
        <dbReference type="EC" id="3.3.2.9"/>
    </reaction>
</comment>
<feature type="chain" id="PRO_5035311683" description="Epoxide hydrolase" evidence="5">
    <location>
        <begin position="25"/>
        <end position="444"/>
    </location>
</feature>
<name>A0A8J2MD88_9HEXA</name>
<dbReference type="GO" id="GO:0097176">
    <property type="term" value="P:epoxide metabolic process"/>
    <property type="evidence" value="ECO:0007669"/>
    <property type="project" value="TreeGrafter"/>
</dbReference>
<sequence length="444" mass="50229">MGKGSVLFSIALAIFIAFLSLTLFGDNNVPELPDFYWGKKGDGSKDDKSIRPFQIKVEEKVLEDLRKRLKLETSPEGNRLTEPIAGQGFQYGFNSNYLKKVGDYWLNKYDWRAREKLLNKHPQFKTTIAGLDIHYVHIKSANNAKYNVTRPLLLLHGWPGSFVELQKIIPLLTDPKEDNINFELVIPSIPGFGFSEAPSKPGFGPVEASQLFLKLMHRIGYERFYVQGGDWGAIIATSMAALYHTNVISIHVNLCISQHPRFFLRYIAYSLFFPLFYSSEETARLLPPTKPLINLWEHSGYLHFQATKPDTIGPALSNSPLGLASYILEKFGVWTHSENVKKEDGGLSESFTLDELLDNVMIYWVTNSIGTSMRLYKEALSDRQAAYGMTKVPTYVPSACQTSPHEYLGQAEALLVDKYPQLMSYSNGFDGSVQAEDLEFFFTK</sequence>
<dbReference type="EC" id="3.3.2.9" evidence="4"/>
<evidence type="ECO:0000259" key="6">
    <source>
        <dbReference type="Pfam" id="PF06441"/>
    </source>
</evidence>
<dbReference type="Proteomes" id="UP000708208">
    <property type="component" value="Unassembled WGS sequence"/>
</dbReference>
<evidence type="ECO:0000313" key="8">
    <source>
        <dbReference type="Proteomes" id="UP000708208"/>
    </source>
</evidence>
<proteinExistence type="inferred from homology"/>
<evidence type="ECO:0000256" key="1">
    <source>
        <dbReference type="ARBA" id="ARBA00010088"/>
    </source>
</evidence>
<evidence type="ECO:0000256" key="4">
    <source>
        <dbReference type="PIRNR" id="PIRNR001112"/>
    </source>
</evidence>